<proteinExistence type="inferred from homology"/>
<keyword evidence="4" id="KW-0158">Chromosome</keyword>
<dbReference type="GO" id="GO:0035861">
    <property type="term" value="C:site of double-strand break"/>
    <property type="evidence" value="ECO:0007669"/>
    <property type="project" value="TreeGrafter"/>
</dbReference>
<dbReference type="GO" id="GO:0005634">
    <property type="term" value="C:nucleus"/>
    <property type="evidence" value="ECO:0007669"/>
    <property type="project" value="UniProtKB-SubCell"/>
</dbReference>
<dbReference type="GO" id="GO:0016887">
    <property type="term" value="F:ATP hydrolysis activity"/>
    <property type="evidence" value="ECO:0007669"/>
    <property type="project" value="InterPro"/>
</dbReference>
<dbReference type="Gene3D" id="1.10.287.1490">
    <property type="match status" value="1"/>
</dbReference>
<evidence type="ECO:0000256" key="1">
    <source>
        <dbReference type="ARBA" id="ARBA00004123"/>
    </source>
</evidence>
<evidence type="ECO:0000256" key="5">
    <source>
        <dbReference type="ARBA" id="ARBA00022741"/>
    </source>
</evidence>
<feature type="non-terminal residue" evidence="14">
    <location>
        <position position="933"/>
    </location>
</feature>
<dbReference type="GO" id="GO:0000724">
    <property type="term" value="P:double-strand break repair via homologous recombination"/>
    <property type="evidence" value="ECO:0007669"/>
    <property type="project" value="TreeGrafter"/>
</dbReference>
<reference evidence="14 15" key="1">
    <citation type="journal article" date="2023" name="Arcadia Sci">
        <title>De novo assembly of a long-read Amblyomma americanum tick genome.</title>
        <authorList>
            <person name="Chou S."/>
            <person name="Poskanzer K.E."/>
            <person name="Rollins M."/>
            <person name="Thuy-Boun P.S."/>
        </authorList>
    </citation>
    <scope>NUCLEOTIDE SEQUENCE [LARGE SCALE GENOMIC DNA]</scope>
    <source>
        <strain evidence="14">F_SG_1</strain>
        <tissue evidence="14">Salivary glands</tissue>
    </source>
</reference>
<comment type="subcellular location">
    <subcellularLocation>
        <location evidence="2">Chromosome</location>
    </subcellularLocation>
    <subcellularLocation>
        <location evidence="1">Nucleus</location>
    </subcellularLocation>
</comment>
<evidence type="ECO:0000256" key="3">
    <source>
        <dbReference type="ARBA" id="ARBA00006793"/>
    </source>
</evidence>
<evidence type="ECO:0000256" key="12">
    <source>
        <dbReference type="SAM" id="Coils"/>
    </source>
</evidence>
<dbReference type="Proteomes" id="UP001321473">
    <property type="component" value="Unassembled WGS sequence"/>
</dbReference>
<feature type="domain" description="Rad50/SbcC-type AAA" evidence="13">
    <location>
        <begin position="10"/>
        <end position="201"/>
    </location>
</feature>
<dbReference type="GO" id="GO:0005524">
    <property type="term" value="F:ATP binding"/>
    <property type="evidence" value="ECO:0007669"/>
    <property type="project" value="UniProtKB-KW"/>
</dbReference>
<evidence type="ECO:0000256" key="4">
    <source>
        <dbReference type="ARBA" id="ARBA00022454"/>
    </source>
</evidence>
<dbReference type="InterPro" id="IPR027417">
    <property type="entry name" value="P-loop_NTPase"/>
</dbReference>
<keyword evidence="9" id="KW-0233">DNA recombination</keyword>
<feature type="non-terminal residue" evidence="14">
    <location>
        <position position="1"/>
    </location>
</feature>
<comment type="caution">
    <text evidence="14">The sequence shown here is derived from an EMBL/GenBank/DDBJ whole genome shotgun (WGS) entry which is preliminary data.</text>
</comment>
<dbReference type="GO" id="GO:0003684">
    <property type="term" value="F:damaged DNA binding"/>
    <property type="evidence" value="ECO:0007669"/>
    <property type="project" value="TreeGrafter"/>
</dbReference>
<evidence type="ECO:0000256" key="11">
    <source>
        <dbReference type="ARBA" id="ARBA00023242"/>
    </source>
</evidence>
<organism evidence="14 15">
    <name type="scientific">Amblyomma americanum</name>
    <name type="common">Lone star tick</name>
    <dbReference type="NCBI Taxonomy" id="6943"/>
    <lineage>
        <taxon>Eukaryota</taxon>
        <taxon>Metazoa</taxon>
        <taxon>Ecdysozoa</taxon>
        <taxon>Arthropoda</taxon>
        <taxon>Chelicerata</taxon>
        <taxon>Arachnida</taxon>
        <taxon>Acari</taxon>
        <taxon>Parasitiformes</taxon>
        <taxon>Ixodida</taxon>
        <taxon>Ixodoidea</taxon>
        <taxon>Ixodidae</taxon>
        <taxon>Amblyomminae</taxon>
        <taxon>Amblyomma</taxon>
    </lineage>
</organism>
<evidence type="ECO:0000256" key="2">
    <source>
        <dbReference type="ARBA" id="ARBA00004286"/>
    </source>
</evidence>
<dbReference type="SUPFAM" id="SSF52540">
    <property type="entry name" value="P-loop containing nucleoside triphosphate hydrolases"/>
    <property type="match status" value="1"/>
</dbReference>
<dbReference type="Gene3D" id="3.40.50.300">
    <property type="entry name" value="P-loop containing nucleotide triphosphate hydrolases"/>
    <property type="match status" value="1"/>
</dbReference>
<dbReference type="GO" id="GO:0030915">
    <property type="term" value="C:Smc5-Smc6 complex"/>
    <property type="evidence" value="ECO:0007669"/>
    <property type="project" value="TreeGrafter"/>
</dbReference>
<evidence type="ECO:0000256" key="7">
    <source>
        <dbReference type="ARBA" id="ARBA00022840"/>
    </source>
</evidence>
<gene>
    <name evidence="14" type="ORF">V5799_004418</name>
</gene>
<dbReference type="AlphaFoldDB" id="A0AAQ4D660"/>
<keyword evidence="11" id="KW-0539">Nucleus</keyword>
<name>A0AAQ4D660_AMBAM</name>
<evidence type="ECO:0000259" key="13">
    <source>
        <dbReference type="Pfam" id="PF13476"/>
    </source>
</evidence>
<evidence type="ECO:0000256" key="9">
    <source>
        <dbReference type="ARBA" id="ARBA00023172"/>
    </source>
</evidence>
<dbReference type="InterPro" id="IPR038729">
    <property type="entry name" value="Rad50/SbcC_AAA"/>
</dbReference>
<evidence type="ECO:0000256" key="10">
    <source>
        <dbReference type="ARBA" id="ARBA00023204"/>
    </source>
</evidence>
<dbReference type="Pfam" id="PF13476">
    <property type="entry name" value="AAA_23"/>
    <property type="match status" value="1"/>
</dbReference>
<evidence type="ECO:0000313" key="14">
    <source>
        <dbReference type="EMBL" id="KAK8757950.1"/>
    </source>
</evidence>
<keyword evidence="5" id="KW-0547">Nucleotide-binding</keyword>
<evidence type="ECO:0000256" key="8">
    <source>
        <dbReference type="ARBA" id="ARBA00023054"/>
    </source>
</evidence>
<feature type="coiled-coil region" evidence="12">
    <location>
        <begin position="631"/>
        <end position="742"/>
    </location>
</feature>
<keyword evidence="10" id="KW-0234">DNA repair</keyword>
<feature type="coiled-coil region" evidence="12">
    <location>
        <begin position="175"/>
        <end position="216"/>
    </location>
</feature>
<accession>A0AAQ4D660</accession>
<protein>
    <recommendedName>
        <fullName evidence="13">Rad50/SbcC-type AAA domain-containing protein</fullName>
    </recommendedName>
</protein>
<dbReference type="EMBL" id="JARKHS020034645">
    <property type="protein sequence ID" value="KAK8757950.1"/>
    <property type="molecule type" value="Genomic_DNA"/>
</dbReference>
<dbReference type="PANTHER" id="PTHR19306:SF6">
    <property type="entry name" value="STRUCTURAL MAINTENANCE OF CHROMOSOMES PROTEIN 6"/>
    <property type="match status" value="1"/>
</dbReference>
<keyword evidence="6" id="KW-0227">DNA damage</keyword>
<dbReference type="PANTHER" id="PTHR19306">
    <property type="entry name" value="STRUCTURAL MAINTENANCE OF CHROMOSOMES 5,6 SMC5, SMC6"/>
    <property type="match status" value="1"/>
</dbReference>
<evidence type="ECO:0000256" key="6">
    <source>
        <dbReference type="ARBA" id="ARBA00022763"/>
    </source>
</evidence>
<dbReference type="GO" id="GO:0003697">
    <property type="term" value="F:single-stranded DNA binding"/>
    <property type="evidence" value="ECO:0007669"/>
    <property type="project" value="TreeGrafter"/>
</dbReference>
<feature type="coiled-coil region" evidence="12">
    <location>
        <begin position="242"/>
        <end position="389"/>
    </location>
</feature>
<comment type="similarity">
    <text evidence="3">Belongs to the SMC family. SMC6 subfamily.</text>
</comment>
<keyword evidence="7" id="KW-0067">ATP-binding</keyword>
<keyword evidence="15" id="KW-1185">Reference proteome</keyword>
<sequence>PEKTVGVIQSLHLKNFMCHSKLDLKLSENTNFIIGRNGSGKSAILASIIIGLGGRATASSRGRNVKNIIQEGKRSAEVTLKLRNVGYYAYKPSEYGDCIIVTRKVSADGSSQYKIKSSSGAVVSCKRDELMRIVTRFNIQVDNPAMVLNQETSRDFLNTKNPKDRYRFFMKATLLELLRTAYNELEAESAAMQRDLAQKEKVLPEMEQVVKRWEKRWRLFQNLDVHRAKLRRLKAEEAWVKVDNQEEVFRQKEDECKKENDTVSKLKEKIAAADAKIDEHKTHQEKLQGELKEALERVEKVQPTLTAGQREYAAKKEQIREKEQEITRTEREVAEKRNKVHRLSTRIAELNSIDQNKQAEEKACREARVKELEKQRNELRSRVRTAEHHWAQVNASTMESSMKLKEICREENELRNQKTAISAAIKNLQSSSQSSLQHFGRSIPQLVREIDKVASQGGFRKRPKGPLGSLIKLKDQRWDLATECCLKYLLRAFLVDNDQDGKTLRQIMSRVFVRGERKPAIITSPYLGRVYDYRSKAMYSSRYISLLDNLVIEDADVVNCIIDQRSVERIVLIEANAEARDVMSNPATIPRNCREAFTRQGDQVYRAPDFRYYSAVRRRAEVLKESMGARIQERKAEMVSVDQKLQELDAKHASRQQELQQAQAEQRRLDAQLKSLRQQEFDLAGQIRELQAVEDHEPTNIAVLESTLKEFKDDIGNFEKKLATLTEQQAELRAEVKASAAKLRELDAHRSSLLKVSNNLKAKLIEADMELHKVKTHKRSLTEQKENVEKRQSVVESDLKAIGQQVEELTQAASEIAPERVSSRRKLEVIAAEIQKVESQLAVDENSAGTEEEVTKKYEAAKSKYKEAKDHLNDLHIFLRKLQHSVRVRKFKYEEFLDRMVFRLRVLFVTMLVQQNFEGTVEFDHEKERLHIM</sequence>
<evidence type="ECO:0000313" key="15">
    <source>
        <dbReference type="Proteomes" id="UP001321473"/>
    </source>
</evidence>
<keyword evidence="8 12" id="KW-0175">Coiled coil</keyword>